<keyword evidence="5" id="KW-1185">Reference proteome</keyword>
<keyword evidence="2" id="KW-0175">Coiled coil</keyword>
<evidence type="ECO:0000313" key="4">
    <source>
        <dbReference type="EMBL" id="KAJ3202899.1"/>
    </source>
</evidence>
<feature type="domain" description="Atg6 BARA" evidence="3">
    <location>
        <begin position="78"/>
        <end position="161"/>
    </location>
</feature>
<dbReference type="InterPro" id="IPR040455">
    <property type="entry name" value="Atg6_BARA"/>
</dbReference>
<dbReference type="GO" id="GO:0006995">
    <property type="term" value="P:cellular response to nitrogen starvation"/>
    <property type="evidence" value="ECO:0007669"/>
    <property type="project" value="TreeGrafter"/>
</dbReference>
<name>A0AAD5TY80_9FUNG</name>
<dbReference type="GO" id="GO:0034271">
    <property type="term" value="C:phosphatidylinositol 3-kinase complex, class III, type I"/>
    <property type="evidence" value="ECO:0007669"/>
    <property type="project" value="TreeGrafter"/>
</dbReference>
<dbReference type="AlphaFoldDB" id="A0AAD5TY80"/>
<evidence type="ECO:0000256" key="1">
    <source>
        <dbReference type="ARBA" id="ARBA00005965"/>
    </source>
</evidence>
<reference evidence="4" key="1">
    <citation type="submission" date="2020-05" db="EMBL/GenBank/DDBJ databases">
        <title>Phylogenomic resolution of chytrid fungi.</title>
        <authorList>
            <person name="Stajich J.E."/>
            <person name="Amses K."/>
            <person name="Simmons R."/>
            <person name="Seto K."/>
            <person name="Myers J."/>
            <person name="Bonds A."/>
            <person name="Quandt C.A."/>
            <person name="Barry K."/>
            <person name="Liu P."/>
            <person name="Grigoriev I."/>
            <person name="Longcore J.E."/>
            <person name="James T.Y."/>
        </authorList>
    </citation>
    <scope>NUCLEOTIDE SEQUENCE</scope>
    <source>
        <strain evidence="4">JEL0476</strain>
    </source>
</reference>
<dbReference type="Pfam" id="PF04111">
    <property type="entry name" value="APG6"/>
    <property type="match status" value="2"/>
</dbReference>
<comment type="similarity">
    <text evidence="1">Belongs to the beclin family.</text>
</comment>
<dbReference type="EMBL" id="JADGJW010001505">
    <property type="protein sequence ID" value="KAJ3202899.1"/>
    <property type="molecule type" value="Genomic_DNA"/>
</dbReference>
<evidence type="ECO:0000313" key="5">
    <source>
        <dbReference type="Proteomes" id="UP001211065"/>
    </source>
</evidence>
<dbReference type="GO" id="GO:0000045">
    <property type="term" value="P:autophagosome assembly"/>
    <property type="evidence" value="ECO:0007669"/>
    <property type="project" value="TreeGrafter"/>
</dbReference>
<sequence length="209" mass="24621">LKDKEENALNILNELDKEREQVEMELSSVLLEIQELEAAEMEHFQQLNKLELEISEEFEEKQWLKFKNYFNSRRLEELEKTNVYNDSFRIWYDGPFGTINGLRLGRLPTENVEWSEINAALGQTLLLLYSLAKKLNFTFQGYQLVPLGNFSRIDKIDEHGGKSRYDLINNDKIGDKSIKFTSDESWTKALKYTLIDLKWILTFAVQNQK</sequence>
<accession>A0AAD5TY80</accession>
<dbReference type="GO" id="GO:0045324">
    <property type="term" value="P:late endosome to vacuole transport"/>
    <property type="evidence" value="ECO:0007669"/>
    <property type="project" value="TreeGrafter"/>
</dbReference>
<dbReference type="InterPro" id="IPR038274">
    <property type="entry name" value="Atg6/Beclin_C_sf"/>
</dbReference>
<dbReference type="GO" id="GO:0000407">
    <property type="term" value="C:phagophore assembly site"/>
    <property type="evidence" value="ECO:0007669"/>
    <property type="project" value="TreeGrafter"/>
</dbReference>
<evidence type="ECO:0000256" key="2">
    <source>
        <dbReference type="SAM" id="Coils"/>
    </source>
</evidence>
<protein>
    <submittedName>
        <fullName evidence="4">Autophagy protein 6</fullName>
    </submittedName>
</protein>
<organism evidence="4 5">
    <name type="scientific">Clydaea vesicula</name>
    <dbReference type="NCBI Taxonomy" id="447962"/>
    <lineage>
        <taxon>Eukaryota</taxon>
        <taxon>Fungi</taxon>
        <taxon>Fungi incertae sedis</taxon>
        <taxon>Chytridiomycota</taxon>
        <taxon>Chytridiomycota incertae sedis</taxon>
        <taxon>Chytridiomycetes</taxon>
        <taxon>Lobulomycetales</taxon>
        <taxon>Lobulomycetaceae</taxon>
        <taxon>Clydaea</taxon>
    </lineage>
</organism>
<dbReference type="GO" id="GO:0030674">
    <property type="term" value="F:protein-macromolecule adaptor activity"/>
    <property type="evidence" value="ECO:0007669"/>
    <property type="project" value="TreeGrafter"/>
</dbReference>
<dbReference type="PANTHER" id="PTHR12768">
    <property type="entry name" value="BECLIN 1"/>
    <property type="match status" value="1"/>
</dbReference>
<proteinExistence type="inferred from homology"/>
<feature type="domain" description="Atg6 BARA" evidence="3">
    <location>
        <begin position="168"/>
        <end position="205"/>
    </location>
</feature>
<dbReference type="GO" id="GO:0043548">
    <property type="term" value="F:phosphatidylinositol 3-kinase binding"/>
    <property type="evidence" value="ECO:0007669"/>
    <property type="project" value="TreeGrafter"/>
</dbReference>
<dbReference type="GO" id="GO:0000423">
    <property type="term" value="P:mitophagy"/>
    <property type="evidence" value="ECO:0007669"/>
    <property type="project" value="TreeGrafter"/>
</dbReference>
<dbReference type="Gene3D" id="1.10.418.40">
    <property type="entry name" value="Autophagy protein 6/Beclin 1"/>
    <property type="match status" value="2"/>
</dbReference>
<dbReference type="PANTHER" id="PTHR12768:SF4">
    <property type="entry name" value="BECLIN-1"/>
    <property type="match status" value="1"/>
</dbReference>
<feature type="coiled-coil region" evidence="2">
    <location>
        <begin position="1"/>
        <end position="53"/>
    </location>
</feature>
<dbReference type="GO" id="GO:0034272">
    <property type="term" value="C:phosphatidylinositol 3-kinase complex, class III, type II"/>
    <property type="evidence" value="ECO:0007669"/>
    <property type="project" value="TreeGrafter"/>
</dbReference>
<comment type="caution">
    <text evidence="4">The sequence shown here is derived from an EMBL/GenBank/DDBJ whole genome shotgun (WGS) entry which is preliminary data.</text>
</comment>
<gene>
    <name evidence="4" type="primary">ATG6</name>
    <name evidence="4" type="ORF">HK099_001701</name>
</gene>
<dbReference type="Proteomes" id="UP001211065">
    <property type="component" value="Unassembled WGS sequence"/>
</dbReference>
<evidence type="ECO:0000259" key="3">
    <source>
        <dbReference type="Pfam" id="PF04111"/>
    </source>
</evidence>
<feature type="non-terminal residue" evidence="4">
    <location>
        <position position="209"/>
    </location>
</feature>
<dbReference type="InterPro" id="IPR007243">
    <property type="entry name" value="Atg6/Beclin"/>
</dbReference>